<feature type="compositionally biased region" description="Polar residues" evidence="2">
    <location>
        <begin position="522"/>
        <end position="540"/>
    </location>
</feature>
<keyword evidence="1" id="KW-0175">Coiled coil</keyword>
<comment type="caution">
    <text evidence="3">The sequence shown here is derived from an EMBL/GenBank/DDBJ whole genome shotgun (WGS) entry which is preliminary data.</text>
</comment>
<feature type="region of interest" description="Disordered" evidence="2">
    <location>
        <begin position="894"/>
        <end position="928"/>
    </location>
</feature>
<evidence type="ECO:0000256" key="2">
    <source>
        <dbReference type="SAM" id="MobiDB-lite"/>
    </source>
</evidence>
<accession>A0A409WTH8</accession>
<evidence type="ECO:0000256" key="1">
    <source>
        <dbReference type="SAM" id="Coils"/>
    </source>
</evidence>
<feature type="non-terminal residue" evidence="3">
    <location>
        <position position="1"/>
    </location>
</feature>
<feature type="coiled-coil region" evidence="1">
    <location>
        <begin position="272"/>
        <end position="412"/>
    </location>
</feature>
<name>A0A409WTH8_PSICY</name>
<feature type="compositionally biased region" description="Polar residues" evidence="2">
    <location>
        <begin position="1"/>
        <end position="11"/>
    </location>
</feature>
<evidence type="ECO:0000313" key="4">
    <source>
        <dbReference type="Proteomes" id="UP000283269"/>
    </source>
</evidence>
<feature type="compositionally biased region" description="Low complexity" evidence="2">
    <location>
        <begin position="653"/>
        <end position="666"/>
    </location>
</feature>
<feature type="region of interest" description="Disordered" evidence="2">
    <location>
        <begin position="951"/>
        <end position="971"/>
    </location>
</feature>
<keyword evidence="4" id="KW-1185">Reference proteome</keyword>
<sequence>RASVQNSQFTGVTALPPSAQPPQSIGVTGPPPSNGSSSAPNSQSTGVTALLPSAQPPESTDVTGLLTSTVQPIQIGHLQSGGGISVVLPSTAPPSTIQSILAQPPTVVHVTGSRRKRPTEEDHVSRVRVVGHRTELLKEQEIQNLIDEQLTADWITFQRVINVHQTDLTESQKQVEVLQKQLQKAKEDSKATCQELEDKMAEHEQTSNALRGTIANQQNDLSKAMTKLQGSQTKSKNLKEELAKVQSEQNKLKAPVASATVTDLETKLASLNAQTTQTIKYLESELQKANDTINGLNQTLQSHQQHAQLNSPSNTVGTEIQALRNEIDGLRKRVANDDAEQGKLKEEISKLNKSNDDLSAVEQRLKSQQEQALKAVEEKYEKQYAKRCSKMKTDYDTALANTRAELDKLKNQVKAGQGCIAVLESSESQQLQDTTSLRNALEAEQNKNTVGLCDISPVLLLRLMMMDLKILEERIANVTRLEIAKPNNTAPSSSLSQQRETARIWLMGLNKRNGLSLHSSIVQGRQPSMPPSNQSLPTRLSTDEDMDTEDPALTPRSTPGPRTRLYSTEPGVPPNSAASKPNTAQPLPDDNDEMYLADIPKEDQASARMSLRSPSPVSGRDRYRVPGVFPSRYSSSPSASAIRYTVKRRAQLQNSQSSNSSTPSTSGVNPPGLFRSRLAAYTAQHAGEATSRNQARAPSDAPRPPTTPSRAPISNSPTSSHSNRDELPSSTSNTSPRHEPSASPLLPVDVTERLLNCMETVANGVNGLRADLANSRPPLKRKVNRLPSPYKARASGRPRTSERTELTDKVQVFLRECLSLPPDHQDKNIFGDISKAHLADPLEVERFQNHEREPPEMVPSSDESDGPGVKIVKILPWRHPKIVNTLADTDKCLPKQNVYGGRRPGAQPDLRLRPRQGQPVSTKPAPKGWPSNYYHPVWFESQTDLELDLLEPRDPKSFPGEHDKIDPALYH</sequence>
<reference evidence="3 4" key="1">
    <citation type="journal article" date="2018" name="Evol. Lett.">
        <title>Horizontal gene cluster transfer increased hallucinogenic mushroom diversity.</title>
        <authorList>
            <person name="Reynolds H.T."/>
            <person name="Vijayakumar V."/>
            <person name="Gluck-Thaler E."/>
            <person name="Korotkin H.B."/>
            <person name="Matheny P.B."/>
            <person name="Slot J.C."/>
        </authorList>
    </citation>
    <scope>NUCLEOTIDE SEQUENCE [LARGE SCALE GENOMIC DNA]</scope>
    <source>
        <strain evidence="3 4">2631</strain>
    </source>
</reference>
<dbReference type="Gene3D" id="1.10.287.1490">
    <property type="match status" value="1"/>
</dbReference>
<proteinExistence type="predicted"/>
<feature type="compositionally biased region" description="Low complexity" evidence="2">
    <location>
        <begin position="630"/>
        <end position="644"/>
    </location>
</feature>
<protein>
    <submittedName>
        <fullName evidence="3">Uncharacterized protein</fullName>
    </submittedName>
</protein>
<feature type="region of interest" description="Disordered" evidence="2">
    <location>
        <begin position="1"/>
        <end position="61"/>
    </location>
</feature>
<feature type="region of interest" description="Disordered" evidence="2">
    <location>
        <begin position="522"/>
        <end position="746"/>
    </location>
</feature>
<dbReference type="PANTHER" id="PTHR45615">
    <property type="entry name" value="MYOSIN HEAVY CHAIN, NON-MUSCLE"/>
    <property type="match status" value="1"/>
</dbReference>
<gene>
    <name evidence="3" type="ORF">CVT25_013474</name>
</gene>
<dbReference type="AlphaFoldDB" id="A0A409WTH8"/>
<organism evidence="3 4">
    <name type="scientific">Psilocybe cyanescens</name>
    <dbReference type="NCBI Taxonomy" id="93625"/>
    <lineage>
        <taxon>Eukaryota</taxon>
        <taxon>Fungi</taxon>
        <taxon>Dikarya</taxon>
        <taxon>Basidiomycota</taxon>
        <taxon>Agaricomycotina</taxon>
        <taxon>Agaricomycetes</taxon>
        <taxon>Agaricomycetidae</taxon>
        <taxon>Agaricales</taxon>
        <taxon>Agaricineae</taxon>
        <taxon>Strophariaceae</taxon>
        <taxon>Psilocybe</taxon>
    </lineage>
</organism>
<feature type="compositionally biased region" description="Polar residues" evidence="2">
    <location>
        <begin position="576"/>
        <end position="585"/>
    </location>
</feature>
<dbReference type="InParanoid" id="A0A409WTH8"/>
<feature type="compositionally biased region" description="Low complexity" evidence="2">
    <location>
        <begin position="34"/>
        <end position="46"/>
    </location>
</feature>
<dbReference type="Proteomes" id="UP000283269">
    <property type="component" value="Unassembled WGS sequence"/>
</dbReference>
<evidence type="ECO:0000313" key="3">
    <source>
        <dbReference type="EMBL" id="PPQ81834.1"/>
    </source>
</evidence>
<dbReference type="EMBL" id="NHYD01003207">
    <property type="protein sequence ID" value="PPQ81834.1"/>
    <property type="molecule type" value="Genomic_DNA"/>
</dbReference>
<dbReference type="PANTHER" id="PTHR45615:SF80">
    <property type="entry name" value="GRIP DOMAIN-CONTAINING PROTEIN"/>
    <property type="match status" value="1"/>
</dbReference>
<feature type="coiled-coil region" evidence="1">
    <location>
        <begin position="161"/>
        <end position="248"/>
    </location>
</feature>